<name>A0A179VDE0_9MYCO</name>
<dbReference type="InterPro" id="IPR010451">
    <property type="entry name" value="Acetoacetate_decarboxylase"/>
</dbReference>
<dbReference type="AlphaFoldDB" id="A0A179VDE0"/>
<dbReference type="Gene3D" id="2.40.400.10">
    <property type="entry name" value="Acetoacetate decarboxylase-like"/>
    <property type="match status" value="1"/>
</dbReference>
<evidence type="ECO:0000313" key="2">
    <source>
        <dbReference type="Proteomes" id="UP000186919"/>
    </source>
</evidence>
<dbReference type="GO" id="GO:0016829">
    <property type="term" value="F:lyase activity"/>
    <property type="evidence" value="ECO:0007669"/>
    <property type="project" value="InterPro"/>
</dbReference>
<evidence type="ECO:0000313" key="1">
    <source>
        <dbReference type="EMBL" id="OAT69764.1"/>
    </source>
</evidence>
<dbReference type="EMBL" id="LQYE01000002">
    <property type="protein sequence ID" value="OAT69764.1"/>
    <property type="molecule type" value="Genomic_DNA"/>
</dbReference>
<evidence type="ECO:0008006" key="3">
    <source>
        <dbReference type="Google" id="ProtNLM"/>
    </source>
</evidence>
<protein>
    <recommendedName>
        <fullName evidence="3">Acetoacetate decarboxylase</fullName>
    </recommendedName>
</protein>
<reference evidence="1 2" key="1">
    <citation type="submission" date="2016-01" db="EMBL/GenBank/DDBJ databases">
        <title>Mycobacterium immunogenum strain CD11_6 genome sequencing and assembly.</title>
        <authorList>
            <person name="Kaur G."/>
            <person name="Nair G.R."/>
            <person name="Mayilraj S."/>
        </authorList>
    </citation>
    <scope>NUCLEOTIDE SEQUENCE [LARGE SCALE GENOMIC DNA]</scope>
    <source>
        <strain evidence="1 2">CD11-6</strain>
    </source>
</reference>
<dbReference type="Pfam" id="PF06314">
    <property type="entry name" value="ADC"/>
    <property type="match status" value="1"/>
</dbReference>
<dbReference type="Proteomes" id="UP000186919">
    <property type="component" value="Unassembled WGS sequence"/>
</dbReference>
<comment type="caution">
    <text evidence="1">The sequence shown here is derived from an EMBL/GenBank/DDBJ whole genome shotgun (WGS) entry which is preliminary data.</text>
</comment>
<gene>
    <name evidence="1" type="ORF">AWB85_19075</name>
</gene>
<dbReference type="InterPro" id="IPR023375">
    <property type="entry name" value="ADC_dom_sf"/>
</dbReference>
<proteinExistence type="predicted"/>
<accession>A0A179VDE0</accession>
<organism evidence="1 2">
    <name type="scientific">Mycobacteroides immunogenum</name>
    <dbReference type="NCBI Taxonomy" id="83262"/>
    <lineage>
        <taxon>Bacteria</taxon>
        <taxon>Bacillati</taxon>
        <taxon>Actinomycetota</taxon>
        <taxon>Actinomycetes</taxon>
        <taxon>Mycobacteriales</taxon>
        <taxon>Mycobacteriaceae</taxon>
        <taxon>Mycobacteroides</taxon>
    </lineage>
</organism>
<sequence>MTSKLIEELGHVRNRWGSLSGMQYRGAHYLSATYEFDPTVMRRWVPSTIRFAQPYRVDVFCAAFPQSLVEGPYLEAGILVHVKTAFGVGVHCPWMIVDNDFALIEGRELAGYPKKMGEFTFTINDIEIHERHSARLRLSAGDTVHAEARRNGKTLITMDGTVGAEPVAPSPYIGRHHRNVLGLQSVSIPRVVAFKPIERHAGTRDADLAVQISGSIGDPLSDLGIGEQISGRLNVVDILGVAIPPIPILPVSPAFHLRNFRLRTS</sequence>
<dbReference type="SUPFAM" id="SSF160104">
    <property type="entry name" value="Acetoacetate decarboxylase-like"/>
    <property type="match status" value="1"/>
</dbReference>